<comment type="similarity">
    <text evidence="1">Belongs to the CAF1 family.</text>
</comment>
<evidence type="ECO:0000313" key="4">
    <source>
        <dbReference type="EMBL" id="CBH09267.1"/>
    </source>
</evidence>
<dbReference type="SUPFAM" id="SSF54928">
    <property type="entry name" value="RNA-binding domain, RBD"/>
    <property type="match status" value="1"/>
</dbReference>
<dbReference type="PANTHER" id="PTHR15092">
    <property type="entry name" value="POLY A -SPECIFIC RIBONUCLEASE/TARGET OF EGR1, MEMBER 1"/>
    <property type="match status" value="1"/>
</dbReference>
<evidence type="ECO:0000259" key="3">
    <source>
        <dbReference type="Pfam" id="PF08675"/>
    </source>
</evidence>
<dbReference type="GO" id="GO:0005737">
    <property type="term" value="C:cytoplasm"/>
    <property type="evidence" value="ECO:0007669"/>
    <property type="project" value="InterPro"/>
</dbReference>
<dbReference type="InterPro" id="IPR014789">
    <property type="entry name" value="PolyA-riboNase_RNA-binding"/>
</dbReference>
<organism evidence="4">
    <name type="scientific">Heliconius melpomene</name>
    <name type="common">Postman butterfly</name>
    <dbReference type="NCBI Taxonomy" id="34740"/>
    <lineage>
        <taxon>Eukaryota</taxon>
        <taxon>Metazoa</taxon>
        <taxon>Ecdysozoa</taxon>
        <taxon>Arthropoda</taxon>
        <taxon>Hexapoda</taxon>
        <taxon>Insecta</taxon>
        <taxon>Pterygota</taxon>
        <taxon>Neoptera</taxon>
        <taxon>Endopterygota</taxon>
        <taxon>Lepidoptera</taxon>
        <taxon>Glossata</taxon>
        <taxon>Ditrysia</taxon>
        <taxon>Papilionoidea</taxon>
        <taxon>Nymphalidae</taxon>
        <taxon>Heliconiinae</taxon>
        <taxon>Heliconiini</taxon>
        <taxon>Heliconius</taxon>
    </lineage>
</organism>
<dbReference type="GO" id="GO:0005634">
    <property type="term" value="C:nucleus"/>
    <property type="evidence" value="ECO:0007669"/>
    <property type="project" value="InterPro"/>
</dbReference>
<dbReference type="GO" id="GO:0003723">
    <property type="term" value="F:RNA binding"/>
    <property type="evidence" value="ECO:0007669"/>
    <property type="project" value="InterPro"/>
</dbReference>
<dbReference type="InterPro" id="IPR035979">
    <property type="entry name" value="RBD_domain_sf"/>
</dbReference>
<dbReference type="EMBL" id="FP102339">
    <property type="protein sequence ID" value="CBH09267.1"/>
    <property type="molecule type" value="Genomic_DNA"/>
</dbReference>
<dbReference type="GO" id="GO:0046872">
    <property type="term" value="F:metal ion binding"/>
    <property type="evidence" value="ECO:0007669"/>
    <property type="project" value="InterPro"/>
</dbReference>
<dbReference type="SUPFAM" id="SSF82708">
    <property type="entry name" value="R3H domain"/>
    <property type="match status" value="1"/>
</dbReference>
<dbReference type="Pfam" id="PF08675">
    <property type="entry name" value="RNA_bind"/>
    <property type="match status" value="1"/>
</dbReference>
<evidence type="ECO:0000256" key="1">
    <source>
        <dbReference type="ARBA" id="ARBA00008372"/>
    </source>
</evidence>
<reference evidence="4" key="1">
    <citation type="submission" date="2009-01" db="EMBL/GenBank/DDBJ databases">
        <authorList>
            <person name="Glithero R."/>
        </authorList>
    </citation>
    <scope>NUCLEOTIDE SEQUENCE</scope>
</reference>
<dbReference type="GO" id="GO:0000289">
    <property type="term" value="P:nuclear-transcribed mRNA poly(A) tail shortening"/>
    <property type="evidence" value="ECO:0007669"/>
    <property type="project" value="TreeGrafter"/>
</dbReference>
<dbReference type="InterPro" id="IPR012677">
    <property type="entry name" value="Nucleotide-bd_a/b_plait_sf"/>
</dbReference>
<accession>D0AB72</accession>
<evidence type="ECO:0000256" key="2">
    <source>
        <dbReference type="SAM" id="MobiDB-lite"/>
    </source>
</evidence>
<dbReference type="GO" id="GO:1990431">
    <property type="term" value="P:priRNA 3'-end processing"/>
    <property type="evidence" value="ECO:0007669"/>
    <property type="project" value="TreeGrafter"/>
</dbReference>
<dbReference type="Gene3D" id="3.30.420.10">
    <property type="entry name" value="Ribonuclease H-like superfamily/Ribonuclease H"/>
    <property type="match status" value="2"/>
</dbReference>
<dbReference type="InterPro" id="IPR006941">
    <property type="entry name" value="RNase_CAF1"/>
</dbReference>
<dbReference type="Gene3D" id="3.30.70.330">
    <property type="match status" value="1"/>
</dbReference>
<protein>
    <submittedName>
        <fullName evidence="4">Putative poly(A)-specific ribonuclease (Parn)</fullName>
    </submittedName>
</protein>
<feature type="region of interest" description="Disordered" evidence="2">
    <location>
        <begin position="574"/>
        <end position="594"/>
    </location>
</feature>
<dbReference type="InterPro" id="IPR036397">
    <property type="entry name" value="RNaseH_sf"/>
</dbReference>
<dbReference type="Pfam" id="PF04857">
    <property type="entry name" value="CAF1"/>
    <property type="match status" value="1"/>
</dbReference>
<feature type="domain" description="Poly(A)-specific ribonuclease RNA-binding" evidence="3">
    <location>
        <begin position="422"/>
        <end position="498"/>
    </location>
</feature>
<dbReference type="GO" id="GO:0004535">
    <property type="term" value="F:poly(A)-specific ribonuclease activity"/>
    <property type="evidence" value="ECO:0007669"/>
    <property type="project" value="InterPro"/>
</dbReference>
<reference evidence="4" key="2">
    <citation type="journal article" name="Mol. Ecol.">
        <title>Characterization of a hotspot for mimicry: Assembly of a butterfly wing transcriptome to genomic sequence at the HmYb/Sb locus.</title>
        <authorList>
            <person name="Ferguson L."/>
            <person name="Fai Lee S."/>
            <person name="Chamberlain N."/>
            <person name="Nadeau N."/>
            <person name="Joron M."/>
            <person name="Baxter S."/>
            <person name="Wilkinson P."/>
            <person name="Papanicolaou A."/>
            <person name="Kumar S."/>
            <person name="Thuan-Jin Clark R."/>
            <person name="Davidson C."/>
            <person name="Glithero R."/>
            <person name="Beasley H."/>
            <person name="Vogel H."/>
            <person name="Ffrench-Constant R."/>
            <person name="Jiggins C."/>
        </authorList>
    </citation>
    <scope>NUCLEOTIDE SEQUENCE</scope>
</reference>
<gene>
    <name evidence="4" type="primary">HM00026</name>
</gene>
<name>D0AB72_HELME</name>
<dbReference type="InterPro" id="IPR012337">
    <property type="entry name" value="RNaseH-like_sf"/>
</dbReference>
<dbReference type="InterPro" id="IPR051181">
    <property type="entry name" value="CAF1_poly(A)_ribonucleases"/>
</dbReference>
<dbReference type="CDD" id="cd12428">
    <property type="entry name" value="RRM_PARN"/>
    <property type="match status" value="1"/>
</dbReference>
<dbReference type="InterPro" id="IPR036867">
    <property type="entry name" value="R3H_dom_sf"/>
</dbReference>
<proteinExistence type="inferred from homology"/>
<sequence length="624" mass="71586">MEVTRKNFKEALPLIGESIAKADFLVIDTEFTGLINGRNVSMFDSPQEYYNTLLNGSTDFLLIQYGLCAFYWNDEEKHYMNDAYNFFLFPRGHPGPEKIFLCQSSSLDFLASQGFDFNKLIKEGISYMTEPIESRLRENLTERQSRILNDKDPIVIPDENKQQIEDICEKVRTFLDENKTDEMEIERCNAFIRRLLFQELGSRFKDEAFVETKVLENKSRVLKVTRIKSASDSKSKDDQKREKEWEEFEEAVGFSKVARMISQSEKLVVGHNMLLDVLHTLSHFFQPLPEDYASFKEFAHCMFPRLLDTKYMSSLPPFKDKVASTVLPHLIQTLSEPPFTLPEIPALSSRGYTFAQDKHHEAGYDAYVTGLCFLAMHAHVTRMRGEKCTRVTPDAAVLKPFINKLYLAKTAHQDSPYINLAGTDPSPSRDHVFHLTFPKEWQRNDINQLFSAYGQITVNFLNETTALVALSRKELAKTVSRAFVDNNRISLVPYVKYKLIAAKIFARQHCNDTSSDTKVVRDVASKKSRVRSSSLSLAPQPTRKRTSSGVVKVDDFEPPAKKIELTETTEDISDVISKPNGRRKNTKNKEVDDNVTDKDKVIERFDSDSKVTCVTTFKESYDWD</sequence>
<dbReference type="AlphaFoldDB" id="D0AB72"/>
<dbReference type="GO" id="GO:1990432">
    <property type="term" value="P:siRNA 3'-end processing"/>
    <property type="evidence" value="ECO:0007669"/>
    <property type="project" value="TreeGrafter"/>
</dbReference>
<dbReference type="PANTHER" id="PTHR15092:SF44">
    <property type="entry name" value="POLY(A)-SPECIFIC RIBONUCLEASE PARN"/>
    <property type="match status" value="1"/>
</dbReference>
<dbReference type="SUPFAM" id="SSF53098">
    <property type="entry name" value="Ribonuclease H-like"/>
    <property type="match status" value="1"/>
</dbReference>